<name>A0A8J7K7Z7_9NEIS</name>
<keyword evidence="1" id="KW-0489">Methyltransferase</keyword>
<dbReference type="SUPFAM" id="SSF53335">
    <property type="entry name" value="S-adenosyl-L-methionine-dependent methyltransferases"/>
    <property type="match status" value="1"/>
</dbReference>
<accession>A0A8J7K7Z7</accession>
<evidence type="ECO:0000313" key="2">
    <source>
        <dbReference type="Proteomes" id="UP000604481"/>
    </source>
</evidence>
<keyword evidence="2" id="KW-1185">Reference proteome</keyword>
<dbReference type="Pfam" id="PF13489">
    <property type="entry name" value="Methyltransf_23"/>
    <property type="match status" value="1"/>
</dbReference>
<dbReference type="AlphaFoldDB" id="A0A8J7K7Z7"/>
<comment type="caution">
    <text evidence="1">The sequence shown here is derived from an EMBL/GenBank/DDBJ whole genome shotgun (WGS) entry which is preliminary data.</text>
</comment>
<dbReference type="RefSeq" id="WP_194115339.1">
    <property type="nucleotide sequence ID" value="NZ_JADFUA010000002.1"/>
</dbReference>
<dbReference type="Proteomes" id="UP000604481">
    <property type="component" value="Unassembled WGS sequence"/>
</dbReference>
<dbReference type="CDD" id="cd02440">
    <property type="entry name" value="AdoMet_MTases"/>
    <property type="match status" value="1"/>
</dbReference>
<reference evidence="1 2" key="1">
    <citation type="submission" date="2020-10" db="EMBL/GenBank/DDBJ databases">
        <title>The genome sequence of Chitinilyticum litopenaei 4Y14.</title>
        <authorList>
            <person name="Liu Y."/>
        </authorList>
    </citation>
    <scope>NUCLEOTIDE SEQUENCE [LARGE SCALE GENOMIC DNA]</scope>
    <source>
        <strain evidence="1 2">4Y14</strain>
    </source>
</reference>
<dbReference type="GO" id="GO:0032259">
    <property type="term" value="P:methylation"/>
    <property type="evidence" value="ECO:0007669"/>
    <property type="project" value="UniProtKB-KW"/>
</dbReference>
<evidence type="ECO:0000313" key="1">
    <source>
        <dbReference type="EMBL" id="MBE9608818.1"/>
    </source>
</evidence>
<dbReference type="InterPro" id="IPR029063">
    <property type="entry name" value="SAM-dependent_MTases_sf"/>
</dbReference>
<organism evidence="1 2">
    <name type="scientific">Chitinilyticum piscinae</name>
    <dbReference type="NCBI Taxonomy" id="2866724"/>
    <lineage>
        <taxon>Bacteria</taxon>
        <taxon>Pseudomonadati</taxon>
        <taxon>Pseudomonadota</taxon>
        <taxon>Betaproteobacteria</taxon>
        <taxon>Neisseriales</taxon>
        <taxon>Chitinibacteraceae</taxon>
        <taxon>Chitinilyticum</taxon>
    </lineage>
</organism>
<proteinExistence type="predicted"/>
<dbReference type="EMBL" id="JADFUA010000002">
    <property type="protein sequence ID" value="MBE9608818.1"/>
    <property type="molecule type" value="Genomic_DNA"/>
</dbReference>
<dbReference type="GO" id="GO:0008168">
    <property type="term" value="F:methyltransferase activity"/>
    <property type="evidence" value="ECO:0007669"/>
    <property type="project" value="UniProtKB-KW"/>
</dbReference>
<dbReference type="PANTHER" id="PTHR43861">
    <property type="entry name" value="TRANS-ACONITATE 2-METHYLTRANSFERASE-RELATED"/>
    <property type="match status" value="1"/>
</dbReference>
<dbReference type="Gene3D" id="3.40.50.150">
    <property type="entry name" value="Vaccinia Virus protein VP39"/>
    <property type="match status" value="1"/>
</dbReference>
<sequence length="303" mass="33938">MQEWDEKMKTDGVREHELGFFQLDPIPSGGELTSFYQSRYYDLLRQGGRAPEIRKLLDAQGERQDELDWLQATLYQDVADAIRQHVPQGGRLLDVGCGSGDLLEYLSSQGFSASGIEPSTDATAIAVSRGLKVNTATLENWAALPENKASYDAITLMNVLEHVPDPLQVLECLHSLLRPSGVLCFRVPNDFTPLQAAAENMGISRKQWWVAKPDHINYFSEESARASCATVGLEVVDVTADFPMEFFLLMGMNYIDEPQLGKQVHGMRRSLEMAMPTPMRQTLYRAFAEMGMGRNIMVTAKRQ</sequence>
<protein>
    <submittedName>
        <fullName evidence="1">Class I SAM-dependent methyltransferase</fullName>
    </submittedName>
</protein>
<gene>
    <name evidence="1" type="ORF">INR99_05585</name>
</gene>
<keyword evidence="1" id="KW-0808">Transferase</keyword>